<keyword evidence="3" id="KW-1185">Reference proteome</keyword>
<accession>A0ABY7Z888</accession>
<dbReference type="RefSeq" id="WP_274657971.1">
    <property type="nucleotide sequence ID" value="NZ_CP101655.1"/>
</dbReference>
<sequence>MTVAEKSGTNTPTITVTNQSGGDLAVVSAYSDDDASAQQVYNQTLSLLKTSSGNSTIASTAAADVVLVGATGQVIFDLLYSRPANLYPVCNASLLAIGSSPQALTVTAQNAATMTNAFTFIQTLSAYPSSILAQNYAAAAQSASNSTSNQGIDSAMSAFFASTSKFKDLDVVTVTTAQTYLSAFPFGWAQSQAKYTYFLYAPGTASSGSDSASPSQLGTLTMVQKSNLPVPADPTDHSGGYILSFIDSHKQVTPLFYSNGQFVSSLTDDVPALCFKGLFTVKSQISGNTDDTEVLPILHGSINGVTVLGLNFQLPANDDSNEWYALFHPKNFYQFLQSTAFIVGVLMATEWIGSKLVALGKYIKNKWNGEVPKTQEQQLKEVTDRLEANQKEFFDKMAERFGPQDPVNVPEPAALGPSIEELRANQVAELSDVQRDRLNDSIDTQLGQIEDLARISDTPALNEAASKLAQARDDLNDAFTPDEMQQALNEATTAVNDAHTTIGESIETNAQHLNQELKQQLDEAQIAVEDAQKLNEDTEAEKDGVKDGEFDEDLKPIEI</sequence>
<name>A0ABY7Z888_9PSED</name>
<evidence type="ECO:0000313" key="2">
    <source>
        <dbReference type="EMBL" id="WDR35313.1"/>
    </source>
</evidence>
<gene>
    <name evidence="2" type="ORF">NN484_22895</name>
</gene>
<protein>
    <submittedName>
        <fullName evidence="2">Apolipoprotein A1/A4/E family protein</fullName>
    </submittedName>
</protein>
<feature type="region of interest" description="Disordered" evidence="1">
    <location>
        <begin position="533"/>
        <end position="559"/>
    </location>
</feature>
<evidence type="ECO:0000256" key="1">
    <source>
        <dbReference type="SAM" id="MobiDB-lite"/>
    </source>
</evidence>
<reference evidence="2 3" key="1">
    <citation type="submission" date="2022-07" db="EMBL/GenBank/DDBJ databases">
        <authorList>
            <person name="Abrouk D."/>
            <person name="Moenne-Loccoz Y."/>
            <person name="Todorovic I."/>
            <person name="Raicevic V."/>
            <person name="Jovicic-Petrovic J."/>
        </authorList>
    </citation>
    <scope>NUCLEOTIDE SEQUENCE [LARGE SCALE GENOMIC DNA]</scope>
    <source>
        <strain evidence="3">IT-P374</strain>
    </source>
</reference>
<proteinExistence type="predicted"/>
<dbReference type="Proteomes" id="UP001222282">
    <property type="component" value="Chromosome"/>
</dbReference>
<evidence type="ECO:0000313" key="3">
    <source>
        <dbReference type="Proteomes" id="UP001222282"/>
    </source>
</evidence>
<organism evidence="2 3">
    <name type="scientific">Pseudomonas serboccidentalis</name>
    <dbReference type="NCBI Taxonomy" id="2964670"/>
    <lineage>
        <taxon>Bacteria</taxon>
        <taxon>Pseudomonadati</taxon>
        <taxon>Pseudomonadota</taxon>
        <taxon>Gammaproteobacteria</taxon>
        <taxon>Pseudomonadales</taxon>
        <taxon>Pseudomonadaceae</taxon>
        <taxon>Pseudomonas</taxon>
    </lineage>
</organism>
<dbReference type="EMBL" id="CP101655">
    <property type="protein sequence ID" value="WDR35313.1"/>
    <property type="molecule type" value="Genomic_DNA"/>
</dbReference>